<reference evidence="1 2" key="1">
    <citation type="journal article" date="2023" name="ISME J.">
        <title>Thermophilic Dehalococcoidia with unusual traits shed light on an unexpected past.</title>
        <authorList>
            <person name="Palmer M."/>
            <person name="Covington J.K."/>
            <person name="Zhou E.M."/>
            <person name="Thomas S.C."/>
            <person name="Habib N."/>
            <person name="Seymour C.O."/>
            <person name="Lai D."/>
            <person name="Johnston J."/>
            <person name="Hashimi A."/>
            <person name="Jiao J.Y."/>
            <person name="Muok A.R."/>
            <person name="Liu L."/>
            <person name="Xian W.D."/>
            <person name="Zhi X.Y."/>
            <person name="Li M.M."/>
            <person name="Silva L.P."/>
            <person name="Bowen B.P."/>
            <person name="Louie K."/>
            <person name="Briegel A."/>
            <person name="Pett-Ridge J."/>
            <person name="Weber P.K."/>
            <person name="Tocheva E.I."/>
            <person name="Woyke T."/>
            <person name="Northen T.R."/>
            <person name="Mayali X."/>
            <person name="Li W.J."/>
            <person name="Hedlund B.P."/>
        </authorList>
    </citation>
    <scope>NUCLEOTIDE SEQUENCE [LARGE SCALE GENOMIC DNA]</scope>
    <source>
        <strain evidence="1 2">YIM 72310</strain>
    </source>
</reference>
<accession>A0ABY7M8I7</accession>
<dbReference type="Gene3D" id="3.40.47.10">
    <property type="match status" value="1"/>
</dbReference>
<gene>
    <name evidence="1" type="ORF">O0235_02095</name>
</gene>
<sequence>MLPGDGRGGALILTSADRAKDFPTKPVYVLGTGESVETPMVSQMEDFTSSRAFRVAGPRAFQKPASRTTTSTT</sequence>
<dbReference type="InterPro" id="IPR016039">
    <property type="entry name" value="Thiolase-like"/>
</dbReference>
<evidence type="ECO:0000313" key="2">
    <source>
        <dbReference type="Proteomes" id="UP001212803"/>
    </source>
</evidence>
<name>A0ABY7M8I7_9CHLR</name>
<protein>
    <submittedName>
        <fullName evidence="1">Uncharacterized protein</fullName>
    </submittedName>
</protein>
<evidence type="ECO:0000313" key="1">
    <source>
        <dbReference type="EMBL" id="WBL36385.1"/>
    </source>
</evidence>
<organism evidence="1 2">
    <name type="scientific">Tepidiforma flava</name>
    <dbReference type="NCBI Taxonomy" id="3004094"/>
    <lineage>
        <taxon>Bacteria</taxon>
        <taxon>Bacillati</taxon>
        <taxon>Chloroflexota</taxon>
        <taxon>Tepidiformia</taxon>
        <taxon>Tepidiformales</taxon>
        <taxon>Tepidiformaceae</taxon>
        <taxon>Tepidiforma</taxon>
    </lineage>
</organism>
<keyword evidence="2" id="KW-1185">Reference proteome</keyword>
<dbReference type="EMBL" id="CP115149">
    <property type="protein sequence ID" value="WBL36385.1"/>
    <property type="molecule type" value="Genomic_DNA"/>
</dbReference>
<proteinExistence type="predicted"/>
<dbReference type="Proteomes" id="UP001212803">
    <property type="component" value="Chromosome"/>
</dbReference>